<dbReference type="Gene3D" id="4.10.240.10">
    <property type="entry name" value="Zn(2)-C6 fungal-type DNA-binding domain"/>
    <property type="match status" value="1"/>
</dbReference>
<feature type="compositionally biased region" description="Basic and acidic residues" evidence="5">
    <location>
        <begin position="249"/>
        <end position="263"/>
    </location>
</feature>
<dbReference type="PROSITE" id="PS00463">
    <property type="entry name" value="ZN2_CY6_FUNGAL_1"/>
    <property type="match status" value="1"/>
</dbReference>
<evidence type="ECO:0000256" key="3">
    <source>
        <dbReference type="ARBA" id="ARBA00023163"/>
    </source>
</evidence>
<feature type="compositionally biased region" description="Basic and acidic residues" evidence="5">
    <location>
        <begin position="65"/>
        <end position="75"/>
    </location>
</feature>
<feature type="region of interest" description="Disordered" evidence="5">
    <location>
        <begin position="56"/>
        <end position="106"/>
    </location>
</feature>
<feature type="region of interest" description="Disordered" evidence="5">
    <location>
        <begin position="216"/>
        <end position="299"/>
    </location>
</feature>
<evidence type="ECO:0000313" key="8">
    <source>
        <dbReference type="Proteomes" id="UP000031192"/>
    </source>
</evidence>
<dbReference type="PANTHER" id="PTHR47424">
    <property type="entry name" value="REGULATORY PROTEIN GAL4"/>
    <property type="match status" value="1"/>
</dbReference>
<feature type="compositionally biased region" description="Polar residues" evidence="5">
    <location>
        <begin position="179"/>
        <end position="191"/>
    </location>
</feature>
<dbReference type="HOGENOM" id="CLU_008137_0_0_1"/>
<gene>
    <name evidence="7" type="ORF">MGU_08585</name>
</gene>
<keyword evidence="4" id="KW-0539">Nucleus</keyword>
<dbReference type="InterPro" id="IPR001138">
    <property type="entry name" value="Zn2Cys6_DnaBD"/>
</dbReference>
<dbReference type="GO" id="GO:0005634">
    <property type="term" value="C:nucleus"/>
    <property type="evidence" value="ECO:0007669"/>
    <property type="project" value="TreeGrafter"/>
</dbReference>
<dbReference type="CDD" id="cd00067">
    <property type="entry name" value="GAL4"/>
    <property type="match status" value="1"/>
</dbReference>
<dbReference type="GO" id="GO:0000435">
    <property type="term" value="P:positive regulation of transcription from RNA polymerase II promoter by galactose"/>
    <property type="evidence" value="ECO:0007669"/>
    <property type="project" value="TreeGrafter"/>
</dbReference>
<protein>
    <submittedName>
        <fullName evidence="7">Transcription factor, fungi</fullName>
    </submittedName>
</protein>
<evidence type="ECO:0000256" key="4">
    <source>
        <dbReference type="ARBA" id="ARBA00023242"/>
    </source>
</evidence>
<keyword evidence="3" id="KW-0804">Transcription</keyword>
<dbReference type="GO" id="GO:0000981">
    <property type="term" value="F:DNA-binding transcription factor activity, RNA polymerase II-specific"/>
    <property type="evidence" value="ECO:0007669"/>
    <property type="project" value="InterPro"/>
</dbReference>
<dbReference type="InterPro" id="IPR051127">
    <property type="entry name" value="Fungal_SecMet_Regulators"/>
</dbReference>
<dbReference type="Pfam" id="PF04082">
    <property type="entry name" value="Fungal_trans"/>
    <property type="match status" value="1"/>
</dbReference>
<name>A0A0B4H330_METGA</name>
<sequence>MDEPNPPLPGRRNLPRASHACQRCRAKKARCDQRQPCANCIKHLEECTYGLRRRNHRSRNSRVPSLDRRDAESPQRRLPTLPSARDGRDEPPRGSQTLEHSQESDRVAFAQQPLPSNNADVVGHVNQHTHGTEFYGTSSNFVLLNQFFAYAQQHLPGHPNPGAHKESSYLSPASGRASEASSFRDQSSPWTSGGIVSGPGLTAPSPVSIVNLLSNEESLEPPSRPKTPPRVAEFQQGVSSEAPPALGHARNESHTELMHHDGHTSTPKNSASRESTSNLQSSAHIATKGNPVPDTPLQAAKKGVERECVRVYMSNLHHIHPMLDPIGFIARCEEIIWGVQTPLETNKDLRHFLALYNIVVAVGALIADPSITQNFEPDISPCIKPPTQCQDSSSTLSSQALSRKYFRKSRALLGDIFEVCSLESAQTLLLMSLYCQNSLKPHACYMYCGHAVRTALAIGIARESMPSSIEDHKAARRTWWCIYSHEIDMSCSAGRRDSLGKPRNYQISLPRIRDQVSSASNKSEFESRSVAMINEMVHFAAILRRISKELYYDSKGLTLLQKSTVAKELDALLGDWKGRLPEYLDFSRLSFREAEWAAKQKLVLHLRYLNARIVLHRLFLEAPVSRTRAQLSGHVGSCLDAARDTIRVMYDAYTNRHYFRTWWYNSTYTLYAGMIVLYIVMLGHTSVSGDELLDDVIKAQDILESMEEAVVARRSANLIREGLEVARACVESRSDQSARLEVADPEQEYGESQGQLGVSHMANQPGNNLSRTLFSHAVPGQDPALLASIIDPNLLQDFTAADKDVSDQEFAAFPSDSLYGEGLDVHLISMMV</sequence>
<dbReference type="GO" id="GO:0000978">
    <property type="term" value="F:RNA polymerase II cis-regulatory region sequence-specific DNA binding"/>
    <property type="evidence" value="ECO:0007669"/>
    <property type="project" value="TreeGrafter"/>
</dbReference>
<keyword evidence="8" id="KW-1185">Reference proteome</keyword>
<dbReference type="PANTHER" id="PTHR47424:SF15">
    <property type="entry name" value="ZN(II)2CYS6 TRANSCRIPTION FACTOR (EUROFUNG)"/>
    <property type="match status" value="1"/>
</dbReference>
<dbReference type="InterPro" id="IPR036864">
    <property type="entry name" value="Zn2-C6_fun-type_DNA-bd_sf"/>
</dbReference>
<feature type="domain" description="Zn(2)-C6 fungal-type" evidence="6">
    <location>
        <begin position="20"/>
        <end position="49"/>
    </location>
</feature>
<dbReference type="PROSITE" id="PS50048">
    <property type="entry name" value="ZN2_CY6_FUNGAL_2"/>
    <property type="match status" value="1"/>
</dbReference>
<dbReference type="EMBL" id="AZNH01000046">
    <property type="protein sequence ID" value="KID84171.1"/>
    <property type="molecule type" value="Genomic_DNA"/>
</dbReference>
<dbReference type="SMART" id="SM00066">
    <property type="entry name" value="GAL4"/>
    <property type="match status" value="1"/>
</dbReference>
<dbReference type="CDD" id="cd12148">
    <property type="entry name" value="fungal_TF_MHR"/>
    <property type="match status" value="1"/>
</dbReference>
<dbReference type="InterPro" id="IPR007219">
    <property type="entry name" value="XnlR_reg_dom"/>
</dbReference>
<organism evidence="7 8">
    <name type="scientific">Metarhizium guizhouense (strain ARSEF 977)</name>
    <dbReference type="NCBI Taxonomy" id="1276136"/>
    <lineage>
        <taxon>Eukaryota</taxon>
        <taxon>Fungi</taxon>
        <taxon>Dikarya</taxon>
        <taxon>Ascomycota</taxon>
        <taxon>Pezizomycotina</taxon>
        <taxon>Sordariomycetes</taxon>
        <taxon>Hypocreomycetidae</taxon>
        <taxon>Hypocreales</taxon>
        <taxon>Clavicipitaceae</taxon>
        <taxon>Metarhizium</taxon>
    </lineage>
</organism>
<dbReference type="SMART" id="SM00906">
    <property type="entry name" value="Fungal_trans"/>
    <property type="match status" value="1"/>
</dbReference>
<dbReference type="SUPFAM" id="SSF57701">
    <property type="entry name" value="Zn2/Cys6 DNA-binding domain"/>
    <property type="match status" value="1"/>
</dbReference>
<evidence type="ECO:0000256" key="2">
    <source>
        <dbReference type="ARBA" id="ARBA00023015"/>
    </source>
</evidence>
<comment type="caution">
    <text evidence="7">The sequence shown here is derived from an EMBL/GenBank/DDBJ whole genome shotgun (WGS) entry which is preliminary data.</text>
</comment>
<evidence type="ECO:0000259" key="6">
    <source>
        <dbReference type="PROSITE" id="PS50048"/>
    </source>
</evidence>
<evidence type="ECO:0000256" key="5">
    <source>
        <dbReference type="SAM" id="MobiDB-lite"/>
    </source>
</evidence>
<evidence type="ECO:0000256" key="1">
    <source>
        <dbReference type="ARBA" id="ARBA00022723"/>
    </source>
</evidence>
<feature type="region of interest" description="Disordered" evidence="5">
    <location>
        <begin position="155"/>
        <end position="199"/>
    </location>
</feature>
<accession>A0A0B4H330</accession>
<feature type="compositionally biased region" description="Polar residues" evidence="5">
    <location>
        <begin position="264"/>
        <end position="284"/>
    </location>
</feature>
<dbReference type="GO" id="GO:0008270">
    <property type="term" value="F:zinc ion binding"/>
    <property type="evidence" value="ECO:0007669"/>
    <property type="project" value="InterPro"/>
</dbReference>
<dbReference type="Proteomes" id="UP000031192">
    <property type="component" value="Unassembled WGS sequence"/>
</dbReference>
<keyword evidence="2" id="KW-0805">Transcription regulation</keyword>
<dbReference type="AlphaFoldDB" id="A0A0B4H330"/>
<dbReference type="GO" id="GO:0006351">
    <property type="term" value="P:DNA-templated transcription"/>
    <property type="evidence" value="ECO:0007669"/>
    <property type="project" value="InterPro"/>
</dbReference>
<proteinExistence type="predicted"/>
<reference evidence="7 8" key="1">
    <citation type="journal article" date="2014" name="Proc. Natl. Acad. Sci. U.S.A.">
        <title>Trajectory and genomic determinants of fungal-pathogen speciation and host adaptation.</title>
        <authorList>
            <person name="Hu X."/>
            <person name="Xiao G."/>
            <person name="Zheng P."/>
            <person name="Shang Y."/>
            <person name="Su Y."/>
            <person name="Zhang X."/>
            <person name="Liu X."/>
            <person name="Zhan S."/>
            <person name="St Leger R.J."/>
            <person name="Wang C."/>
        </authorList>
    </citation>
    <scope>NUCLEOTIDE SEQUENCE [LARGE SCALE GENOMIC DNA]</scope>
    <source>
        <strain evidence="7 8">ARSEF 977</strain>
    </source>
</reference>
<dbReference type="Pfam" id="PF00172">
    <property type="entry name" value="Zn_clus"/>
    <property type="match status" value="1"/>
</dbReference>
<dbReference type="OrthoDB" id="2571985at2759"/>
<evidence type="ECO:0000313" key="7">
    <source>
        <dbReference type="EMBL" id="KID84171.1"/>
    </source>
</evidence>
<keyword evidence="1" id="KW-0479">Metal-binding</keyword>